<dbReference type="GO" id="GO:0010181">
    <property type="term" value="F:FMN binding"/>
    <property type="evidence" value="ECO:0007669"/>
    <property type="project" value="TreeGrafter"/>
</dbReference>
<feature type="compositionally biased region" description="Polar residues" evidence="5">
    <location>
        <begin position="11"/>
        <end position="20"/>
    </location>
</feature>
<dbReference type="PANTHER" id="PTHR19384:SF10">
    <property type="entry name" value="NADPH-DEPENDENT DIFLAVIN OXIDOREDUCTASE 1"/>
    <property type="match status" value="1"/>
</dbReference>
<dbReference type="AlphaFoldDB" id="A0A0F8BN55"/>
<evidence type="ECO:0000313" key="8">
    <source>
        <dbReference type="Proteomes" id="UP000034841"/>
    </source>
</evidence>
<dbReference type="InterPro" id="IPR036551">
    <property type="entry name" value="Flavin_trans-like"/>
</dbReference>
<dbReference type="Pfam" id="PF00667">
    <property type="entry name" value="FAD_binding_1"/>
    <property type="match status" value="1"/>
</dbReference>
<evidence type="ECO:0000256" key="4">
    <source>
        <dbReference type="ARBA" id="ARBA00023002"/>
    </source>
</evidence>
<dbReference type="OrthoDB" id="70387at2759"/>
<evidence type="ECO:0000256" key="2">
    <source>
        <dbReference type="ARBA" id="ARBA00022630"/>
    </source>
</evidence>
<dbReference type="InterPro" id="IPR039261">
    <property type="entry name" value="FNR_nucleotide-bd"/>
</dbReference>
<proteinExistence type="predicted"/>
<evidence type="ECO:0000256" key="3">
    <source>
        <dbReference type="ARBA" id="ARBA00022827"/>
    </source>
</evidence>
<accession>A0A0F8BN55</accession>
<dbReference type="InterPro" id="IPR023173">
    <property type="entry name" value="NADPH_Cyt_P450_Rdtase_alpha"/>
</dbReference>
<dbReference type="InterPro" id="IPR003382">
    <property type="entry name" value="Flavoprotein"/>
</dbReference>
<evidence type="ECO:0000256" key="5">
    <source>
        <dbReference type="SAM" id="MobiDB-lite"/>
    </source>
</evidence>
<dbReference type="InterPro" id="IPR003097">
    <property type="entry name" value="CysJ-like_FAD-binding"/>
</dbReference>
<feature type="region of interest" description="Disordered" evidence="5">
    <location>
        <begin position="1"/>
        <end position="32"/>
    </location>
</feature>
<name>A0A0F8BN55_CERFI</name>
<dbReference type="GO" id="GO:0016491">
    <property type="term" value="F:oxidoreductase activity"/>
    <property type="evidence" value="ECO:0007669"/>
    <property type="project" value="UniProtKB-KW"/>
</dbReference>
<dbReference type="Gene3D" id="1.20.990.10">
    <property type="entry name" value="NADPH-cytochrome p450 Reductase, Chain A, domain 3"/>
    <property type="match status" value="1"/>
</dbReference>
<dbReference type="InterPro" id="IPR017927">
    <property type="entry name" value="FAD-bd_FR_type"/>
</dbReference>
<keyword evidence="4 7" id="KW-0560">Oxidoreductase</keyword>
<keyword evidence="8" id="KW-1185">Reference proteome</keyword>
<comment type="caution">
    <text evidence="7">The sequence shown here is derived from an EMBL/GenBank/DDBJ whole genome shotgun (WGS) entry which is preliminary data.</text>
</comment>
<dbReference type="SUPFAM" id="SSF63380">
    <property type="entry name" value="Riboflavin synthase domain-like"/>
    <property type="match status" value="1"/>
</dbReference>
<evidence type="ECO:0000259" key="6">
    <source>
        <dbReference type="PROSITE" id="PS51384"/>
    </source>
</evidence>
<dbReference type="Gene3D" id="2.40.30.10">
    <property type="entry name" value="Translation factors"/>
    <property type="match status" value="1"/>
</dbReference>
<evidence type="ECO:0000313" key="7">
    <source>
        <dbReference type="EMBL" id="KKF93958.1"/>
    </source>
</evidence>
<dbReference type="EMBL" id="LBBL01000196">
    <property type="protein sequence ID" value="KKF93958.1"/>
    <property type="molecule type" value="Genomic_DNA"/>
</dbReference>
<sequence>MQEPTELEIENPQTSNSEINTVKDPNDIPGERTPETQLAHKFGMIEISKPTLETPSNVPVEIPSRIFAKLSCNTRITPKNHWQDVRLLKFQISAAGQDPGTKVPTFMPGDTLNLYAKNFPIDVDNLIKWMGWTGVATNTINWASMGSIPSDLLRTPEFTLRDLLLHSLDIFAVPSRTFFEKLSYFAADEDQKIRLFEFSQSQFTDEYYDYASRPRRSILEVLQEFDTVRIPAHAVLDIFPVIRPRQYSIANWPQVGGGAGSAEDTVEIELVVALVKYRTVLRRVRRGLVSRYLEDLPEGTEILVQERRSHVEKGGTETEIEMPTPTTDLYFGCRNRESDFHFGGEWQHLEEHGVISLHTAFSRDAQTKVLMTASPATSSLSILEPTRPRNLHVLVASTGSRDTSWAQYLVLNLATSQNMDIRAVVDDPVPRLEQACTTWHNRSLAIPPPDLLKQSPTDPVQQGPNELEMCRKQACDLVDWADILVLAPLDADGISKMLAGFADTMLLRILRGWDTTKRILLVPGMSKQCISNHMTQRQLNEIHLNWPWVRTLPPIQWHYDPTSDCKRIVHWTGFNEVIHIIRNQAELFSLGCEVDLSLPSRLPDGGQRKSFIHLPPELWSMIMDFTGDWELAQALGIYTTIPKPDAWKCRPINISTPAGQMFGYELENTALRSTEAMVCHKLSQAPPEFTELTPLTIKLIIRFSMVTVLEYLEANRPDLFKAFDNLSFTMMASAYYGRTDVLDFWKRSPTFKGRHHLLYNSDVVDGASKNGFTRVLDWWWRHSGLPLLYTEAALEQASARGDIRVLTWWREVSMQDESIPPRPGKSLLTATQNNRLDVIRWWAESNIAVAHGDSIPRMASRWGKVEVLELWRQLQGDDKLIYDAEILTAPTTHQHIAVLEWWLRYARGELPGMEGRTHKVPYRTCTIEEALEDSIGDQNAVRNWWTKNGLNLGVRNFEWMTIKYLGF</sequence>
<dbReference type="SUPFAM" id="SSF140860">
    <property type="entry name" value="Pseudo ankyrin repeat-like"/>
    <property type="match status" value="1"/>
</dbReference>
<gene>
    <name evidence="7" type="primary">TAH18</name>
    <name evidence="7" type="ORF">CFO_g3712</name>
</gene>
<evidence type="ECO:0000256" key="1">
    <source>
        <dbReference type="ARBA" id="ARBA00001974"/>
    </source>
</evidence>
<dbReference type="GO" id="GO:0005829">
    <property type="term" value="C:cytosol"/>
    <property type="evidence" value="ECO:0007669"/>
    <property type="project" value="TreeGrafter"/>
</dbReference>
<reference evidence="7 8" key="1">
    <citation type="submission" date="2015-04" db="EMBL/GenBank/DDBJ databases">
        <title>Genome sequence of Ceratocystis platani, a major pathogen of plane trees.</title>
        <authorList>
            <person name="Belbahri L."/>
        </authorList>
    </citation>
    <scope>NUCLEOTIDE SEQUENCE [LARGE SCALE GENOMIC DNA]</scope>
    <source>
        <strain evidence="7 8">CFO</strain>
    </source>
</reference>
<dbReference type="Gene3D" id="3.40.50.80">
    <property type="entry name" value="Nucleotide-binding domain of ferredoxin-NADP reductase (FNR) module"/>
    <property type="match status" value="1"/>
</dbReference>
<comment type="cofactor">
    <cofactor evidence="1">
        <name>FAD</name>
        <dbReference type="ChEBI" id="CHEBI:57692"/>
    </cofactor>
</comment>
<keyword evidence="3" id="KW-0274">FAD</keyword>
<keyword evidence="2" id="KW-0285">Flavoprotein</keyword>
<dbReference type="Proteomes" id="UP000034841">
    <property type="component" value="Unassembled WGS sequence"/>
</dbReference>
<dbReference type="SUPFAM" id="SSF52343">
    <property type="entry name" value="Ferredoxin reductase-like, C-terminal NADP-linked domain"/>
    <property type="match status" value="1"/>
</dbReference>
<organism evidence="7 8">
    <name type="scientific">Ceratocystis fimbriata f. sp. platani</name>
    <dbReference type="NCBI Taxonomy" id="88771"/>
    <lineage>
        <taxon>Eukaryota</taxon>
        <taxon>Fungi</taxon>
        <taxon>Dikarya</taxon>
        <taxon>Ascomycota</taxon>
        <taxon>Pezizomycotina</taxon>
        <taxon>Sordariomycetes</taxon>
        <taxon>Hypocreomycetidae</taxon>
        <taxon>Microascales</taxon>
        <taxon>Ceratocystidaceae</taxon>
        <taxon>Ceratocystis</taxon>
    </lineage>
</organism>
<dbReference type="SUPFAM" id="SSF52507">
    <property type="entry name" value="Homo-oligomeric flavin-containing Cys decarboxylases, HFCD"/>
    <property type="match status" value="1"/>
</dbReference>
<dbReference type="Gene3D" id="3.40.50.1950">
    <property type="entry name" value="Flavin prenyltransferase-like"/>
    <property type="match status" value="1"/>
</dbReference>
<feature type="domain" description="FAD-binding FR-type" evidence="6">
    <location>
        <begin position="63"/>
        <end position="323"/>
    </location>
</feature>
<dbReference type="PROSITE" id="PS51384">
    <property type="entry name" value="FAD_FR"/>
    <property type="match status" value="1"/>
</dbReference>
<dbReference type="EC" id="1.-.-.-" evidence="7"/>
<dbReference type="Pfam" id="PF02441">
    <property type="entry name" value="Flavoprotein"/>
    <property type="match status" value="1"/>
</dbReference>
<dbReference type="GO" id="GO:0050660">
    <property type="term" value="F:flavin adenine dinucleotide binding"/>
    <property type="evidence" value="ECO:0007669"/>
    <property type="project" value="TreeGrafter"/>
</dbReference>
<dbReference type="InterPro" id="IPR017938">
    <property type="entry name" value="Riboflavin_synthase-like_b-brl"/>
</dbReference>
<dbReference type="PANTHER" id="PTHR19384">
    <property type="entry name" value="NITRIC OXIDE SYNTHASE-RELATED"/>
    <property type="match status" value="1"/>
</dbReference>
<protein>
    <submittedName>
        <fullName evidence="7">Putative NADPH reductase TAH18</fullName>
        <ecNumber evidence="7">1.-.-.-</ecNumber>
    </submittedName>
</protein>